<keyword evidence="4 6" id="KW-1133">Transmembrane helix</keyword>
<dbReference type="AlphaFoldDB" id="A0A3B0YWH7"/>
<protein>
    <recommendedName>
        <fullName evidence="7">Polysaccharide chain length determinant N-terminal domain-containing protein</fullName>
    </recommendedName>
</protein>
<comment type="subcellular location">
    <subcellularLocation>
        <location evidence="1">Cell membrane</location>
        <topology evidence="1">Multi-pass membrane protein</topology>
    </subcellularLocation>
</comment>
<organism evidence="8">
    <name type="scientific">hydrothermal vent metagenome</name>
    <dbReference type="NCBI Taxonomy" id="652676"/>
    <lineage>
        <taxon>unclassified sequences</taxon>
        <taxon>metagenomes</taxon>
        <taxon>ecological metagenomes</taxon>
    </lineage>
</organism>
<evidence type="ECO:0000256" key="5">
    <source>
        <dbReference type="ARBA" id="ARBA00023136"/>
    </source>
</evidence>
<dbReference type="PANTHER" id="PTHR32309">
    <property type="entry name" value="TYROSINE-PROTEIN KINASE"/>
    <property type="match status" value="1"/>
</dbReference>
<keyword evidence="2" id="KW-1003">Cell membrane</keyword>
<dbReference type="EMBL" id="UOFQ01000023">
    <property type="protein sequence ID" value="VAW85395.1"/>
    <property type="molecule type" value="Genomic_DNA"/>
</dbReference>
<dbReference type="InterPro" id="IPR050445">
    <property type="entry name" value="Bact_polysacc_biosynth/exp"/>
</dbReference>
<feature type="transmembrane region" description="Helical" evidence="6">
    <location>
        <begin position="312"/>
        <end position="332"/>
    </location>
</feature>
<proteinExistence type="predicted"/>
<evidence type="ECO:0000256" key="4">
    <source>
        <dbReference type="ARBA" id="ARBA00022989"/>
    </source>
</evidence>
<evidence type="ECO:0000256" key="2">
    <source>
        <dbReference type="ARBA" id="ARBA00022475"/>
    </source>
</evidence>
<evidence type="ECO:0000259" key="7">
    <source>
        <dbReference type="Pfam" id="PF02706"/>
    </source>
</evidence>
<keyword evidence="5 6" id="KW-0472">Membrane</keyword>
<feature type="transmembrane region" description="Helical" evidence="6">
    <location>
        <begin position="39"/>
        <end position="57"/>
    </location>
</feature>
<evidence type="ECO:0000256" key="6">
    <source>
        <dbReference type="SAM" id="Phobius"/>
    </source>
</evidence>
<evidence type="ECO:0000256" key="3">
    <source>
        <dbReference type="ARBA" id="ARBA00022692"/>
    </source>
</evidence>
<evidence type="ECO:0000256" key="1">
    <source>
        <dbReference type="ARBA" id="ARBA00004651"/>
    </source>
</evidence>
<sequence length="350" mass="39669">MGKESSAEELRIRREFLSDVDDEISLVELWMVLVKRWKVAAVICSFFLVVGVVVALFSPLKYQYSTTVEIGSFEAESGVRTLLQPLKMVQTNLKNTYIPNIVEDMKTAHWMSPQSVDVSTVGKHIVITSQGQVLDSAAIKQMHLSAIDKVIEDHNVFAENRMKLFDQKYRQKSEQFSLAKEFTEALDNRQSELLSSSLELKTEFNEIREHITEVNKSRFSSDVEEENMFKALMISRKLEMHEARLLAIENRLYVSTPQELVNIKRMLVDNYENTLKIELSLGTVKTQMVTQLPTQLIALAVRAKKSSGIGRIATVILSMLIGVFVSVLVVFICEFISKINTAAKNVNGLE</sequence>
<accession>A0A3B0YWH7</accession>
<dbReference type="PANTHER" id="PTHR32309:SF31">
    <property type="entry name" value="CAPSULAR EXOPOLYSACCHARIDE FAMILY"/>
    <property type="match status" value="1"/>
</dbReference>
<dbReference type="InterPro" id="IPR003856">
    <property type="entry name" value="LPS_length_determ_N"/>
</dbReference>
<feature type="domain" description="Polysaccharide chain length determinant N-terminal" evidence="7">
    <location>
        <begin position="22"/>
        <end position="96"/>
    </location>
</feature>
<keyword evidence="3 6" id="KW-0812">Transmembrane</keyword>
<dbReference type="GO" id="GO:0005886">
    <property type="term" value="C:plasma membrane"/>
    <property type="evidence" value="ECO:0007669"/>
    <property type="project" value="UniProtKB-SubCell"/>
</dbReference>
<evidence type="ECO:0000313" key="8">
    <source>
        <dbReference type="EMBL" id="VAW85395.1"/>
    </source>
</evidence>
<dbReference type="Pfam" id="PF02706">
    <property type="entry name" value="Wzz"/>
    <property type="match status" value="1"/>
</dbReference>
<gene>
    <name evidence="8" type="ORF">MNBD_GAMMA17-1884</name>
</gene>
<name>A0A3B0YWH7_9ZZZZ</name>
<reference evidence="8" key="1">
    <citation type="submission" date="2018-06" db="EMBL/GenBank/DDBJ databases">
        <authorList>
            <person name="Zhirakovskaya E."/>
        </authorList>
    </citation>
    <scope>NUCLEOTIDE SEQUENCE</scope>
</reference>